<dbReference type="Pfam" id="PF01575">
    <property type="entry name" value="MaoC_dehydratas"/>
    <property type="match status" value="1"/>
</dbReference>
<proteinExistence type="predicted"/>
<sequence>MSKKNGYYLEDLDVGMSAENTMVVSGDKIDTFAKLSGDFNPIHMDAEFAATTMFGRRIAHGALSASLISAILGNDLPGPGAIFVELNMRFRRPAFIDDEVTARAEVAEINQKTGRVKMKVACYVNGKPIIRGDAGVVVPKRPKTE</sequence>
<feature type="domain" description="MaoC-like" evidence="2">
    <location>
        <begin position="17"/>
        <end position="120"/>
    </location>
</feature>
<dbReference type="InterPro" id="IPR050965">
    <property type="entry name" value="UPF0336/Enoyl-CoA_hydratase"/>
</dbReference>
<dbReference type="AlphaFoldDB" id="A0A7C5LVM2"/>
<dbReference type="SUPFAM" id="SSF54637">
    <property type="entry name" value="Thioesterase/thiol ester dehydrase-isomerase"/>
    <property type="match status" value="1"/>
</dbReference>
<name>A0A7C5LVM2_9PROT</name>
<protein>
    <submittedName>
        <fullName evidence="3">MaoC family dehydratase</fullName>
    </submittedName>
</protein>
<dbReference type="EMBL" id="DRMJ01000531">
    <property type="protein sequence ID" value="HHL43949.1"/>
    <property type="molecule type" value="Genomic_DNA"/>
</dbReference>
<accession>A0A7C5LVM2</accession>
<comment type="caution">
    <text evidence="3">The sequence shown here is derived from an EMBL/GenBank/DDBJ whole genome shotgun (WGS) entry which is preliminary data.</text>
</comment>
<dbReference type="PANTHER" id="PTHR43437:SF3">
    <property type="entry name" value="HYDROXYACYL-THIOESTER DEHYDRATASE TYPE 2, MITOCHONDRIAL"/>
    <property type="match status" value="1"/>
</dbReference>
<dbReference type="FunFam" id="3.10.129.10:FF:000042">
    <property type="entry name" value="MaoC domain protein dehydratase"/>
    <property type="match status" value="1"/>
</dbReference>
<organism evidence="3">
    <name type="scientific">Hellea balneolensis</name>
    <dbReference type="NCBI Taxonomy" id="287478"/>
    <lineage>
        <taxon>Bacteria</taxon>
        <taxon>Pseudomonadati</taxon>
        <taxon>Pseudomonadota</taxon>
        <taxon>Alphaproteobacteria</taxon>
        <taxon>Maricaulales</taxon>
        <taxon>Robiginitomaculaceae</taxon>
        <taxon>Hellea</taxon>
    </lineage>
</organism>
<dbReference type="InterPro" id="IPR002539">
    <property type="entry name" value="MaoC-like_dom"/>
</dbReference>
<reference evidence="3" key="1">
    <citation type="journal article" date="2020" name="mSystems">
        <title>Genome- and Community-Level Interaction Insights into Carbon Utilization and Element Cycling Functions of Hydrothermarchaeota in Hydrothermal Sediment.</title>
        <authorList>
            <person name="Zhou Z."/>
            <person name="Liu Y."/>
            <person name="Xu W."/>
            <person name="Pan J."/>
            <person name="Luo Z.H."/>
            <person name="Li M."/>
        </authorList>
    </citation>
    <scope>NUCLEOTIDE SEQUENCE [LARGE SCALE GENOMIC DNA]</scope>
    <source>
        <strain evidence="3">HyVt-485</strain>
    </source>
</reference>
<dbReference type="GO" id="GO:0006633">
    <property type="term" value="P:fatty acid biosynthetic process"/>
    <property type="evidence" value="ECO:0007669"/>
    <property type="project" value="TreeGrafter"/>
</dbReference>
<dbReference type="Proteomes" id="UP000885830">
    <property type="component" value="Unassembled WGS sequence"/>
</dbReference>
<evidence type="ECO:0000256" key="1">
    <source>
        <dbReference type="ARBA" id="ARBA00023239"/>
    </source>
</evidence>
<evidence type="ECO:0000313" key="3">
    <source>
        <dbReference type="EMBL" id="HHL43949.1"/>
    </source>
</evidence>
<dbReference type="Gene3D" id="3.10.129.10">
    <property type="entry name" value="Hotdog Thioesterase"/>
    <property type="match status" value="1"/>
</dbReference>
<evidence type="ECO:0000259" key="2">
    <source>
        <dbReference type="Pfam" id="PF01575"/>
    </source>
</evidence>
<dbReference type="GO" id="GO:0019171">
    <property type="term" value="F:(3R)-hydroxyacyl-[acyl-carrier-protein] dehydratase activity"/>
    <property type="evidence" value="ECO:0007669"/>
    <property type="project" value="TreeGrafter"/>
</dbReference>
<dbReference type="CDD" id="cd03449">
    <property type="entry name" value="R_hydratase"/>
    <property type="match status" value="1"/>
</dbReference>
<dbReference type="InterPro" id="IPR029069">
    <property type="entry name" value="HotDog_dom_sf"/>
</dbReference>
<gene>
    <name evidence="3" type="ORF">ENJ42_10045</name>
</gene>
<dbReference type="PANTHER" id="PTHR43437">
    <property type="entry name" value="HYDROXYACYL-THIOESTER DEHYDRATASE TYPE 2, MITOCHONDRIAL-RELATED"/>
    <property type="match status" value="1"/>
</dbReference>
<keyword evidence="1" id="KW-0456">Lyase</keyword>